<feature type="region of interest" description="Disordered" evidence="2">
    <location>
        <begin position="359"/>
        <end position="381"/>
    </location>
</feature>
<evidence type="ECO:0000313" key="3">
    <source>
        <dbReference type="EMBL" id="RJN31132.1"/>
    </source>
</evidence>
<keyword evidence="1" id="KW-0175">Coiled coil</keyword>
<evidence type="ECO:0000256" key="1">
    <source>
        <dbReference type="SAM" id="Coils"/>
    </source>
</evidence>
<protein>
    <submittedName>
        <fullName evidence="3">DUF349 domain-containing protein</fullName>
    </submittedName>
</protein>
<keyword evidence="4" id="KW-1185">Reference proteome</keyword>
<feature type="compositionally biased region" description="Basic and acidic residues" evidence="2">
    <location>
        <begin position="359"/>
        <end position="380"/>
    </location>
</feature>
<dbReference type="OrthoDB" id="5422202at2"/>
<gene>
    <name evidence="3" type="ORF">D3250_09720</name>
</gene>
<dbReference type="Pfam" id="PF03993">
    <property type="entry name" value="DUF349"/>
    <property type="match status" value="3"/>
</dbReference>
<organism evidence="3 4">
    <name type="scientific">Nesterenkonia natronophila</name>
    <dbReference type="NCBI Taxonomy" id="2174932"/>
    <lineage>
        <taxon>Bacteria</taxon>
        <taxon>Bacillati</taxon>
        <taxon>Actinomycetota</taxon>
        <taxon>Actinomycetes</taxon>
        <taxon>Micrococcales</taxon>
        <taxon>Micrococcaceae</taxon>
        <taxon>Nesterenkonia</taxon>
    </lineage>
</organism>
<name>A0A3A4EZ23_9MICC</name>
<reference evidence="3 4" key="1">
    <citation type="submission" date="2018-09" db="EMBL/GenBank/DDBJ databases">
        <title>Nesterenkonia natronophila sp. nov., an alkaliphilic actinobacteriume isolated from a soda lake, and emended description of the genus Nesterenkonia.</title>
        <authorList>
            <person name="Menes R.J."/>
            <person name="Iriarte A."/>
        </authorList>
    </citation>
    <scope>NUCLEOTIDE SEQUENCE [LARGE SCALE GENOMIC DNA]</scope>
    <source>
        <strain evidence="3 4">M8</strain>
    </source>
</reference>
<dbReference type="RefSeq" id="WP_119903199.1">
    <property type="nucleotide sequence ID" value="NZ_QYZP01000003.1"/>
</dbReference>
<evidence type="ECO:0000256" key="2">
    <source>
        <dbReference type="SAM" id="MobiDB-lite"/>
    </source>
</evidence>
<dbReference type="Proteomes" id="UP000266615">
    <property type="component" value="Unassembled WGS sequence"/>
</dbReference>
<comment type="caution">
    <text evidence="3">The sequence shown here is derived from an EMBL/GenBank/DDBJ whole genome shotgun (WGS) entry which is preliminary data.</text>
</comment>
<dbReference type="EMBL" id="QYZP01000003">
    <property type="protein sequence ID" value="RJN31132.1"/>
    <property type="molecule type" value="Genomic_DNA"/>
</dbReference>
<accession>A0A3A4EZ23</accession>
<dbReference type="InterPro" id="IPR007139">
    <property type="entry name" value="DUF349"/>
</dbReference>
<sequence>MSPAIKPNYHQTPLDEVRERTRVDEEGHVYVRSASEGGEEAYVGQFSAGDAEAALQYFTRKFDDLYNRALLLRARVATQADSAGALRSSQATLSKELENGTWVGDVIGLRGILHEIERGIDGIAAAEKKQNEEALAAKAAVREEIVRAAEDLAAVDPDRQHWKSAQERMNELFDQWKTEQRNPPRLPKSQEDPLWKRFREARSTFERHRKAFFVRRDKEAADIKRAKEELIAEAEKLQDSKDFGSTTKAYHRLMDRWKEQGRGPRKTEDAQWARFRAAQDVFFSARDEANAKMEAEYRENLKKKEEILGKLRGLMPFTKPAAVRERYFALIEAWDAAGKVPRADIKRMERAIGEVQDAFREAEGATRSPRESARNDRQSEMIDQLEETISQLEVELAQADSDGDAQRRREAEEALAARRSWLKMLTSS</sequence>
<dbReference type="AlphaFoldDB" id="A0A3A4EZ23"/>
<feature type="coiled-coil region" evidence="1">
    <location>
        <begin position="124"/>
        <end position="151"/>
    </location>
</feature>
<evidence type="ECO:0000313" key="4">
    <source>
        <dbReference type="Proteomes" id="UP000266615"/>
    </source>
</evidence>
<proteinExistence type="predicted"/>